<dbReference type="InterPro" id="IPR016181">
    <property type="entry name" value="Acyl_CoA_acyltransferase"/>
</dbReference>
<dbReference type="Proteomes" id="UP000252204">
    <property type="component" value="Unassembled WGS sequence"/>
</dbReference>
<sequence length="170" mass="18884">MQIAQATSENARAVAEIHVAAWRAAYRSIVPDDYLASLSIERREAKWSECIAAGDPTLLAAKKAGVVQGWLSFGKCRDIGSHKSEAEVWAIYVSPTAWSTGVGHLLWLRAKELMLEKGFKSCSLWVFPQNERAIKFYRSIGFAHDGAAAKNFELGGVLLQEVRFVSQFCY</sequence>
<evidence type="ECO:0000259" key="3">
    <source>
        <dbReference type="PROSITE" id="PS51186"/>
    </source>
</evidence>
<dbReference type="Pfam" id="PF00583">
    <property type="entry name" value="Acetyltransf_1"/>
    <property type="match status" value="1"/>
</dbReference>
<protein>
    <submittedName>
        <fullName evidence="4">N-acetyltransferase</fullName>
    </submittedName>
</protein>
<accession>A0A365TS90</accession>
<evidence type="ECO:0000313" key="5">
    <source>
        <dbReference type="Proteomes" id="UP000252204"/>
    </source>
</evidence>
<dbReference type="PROSITE" id="PS51186">
    <property type="entry name" value="GNAT"/>
    <property type="match status" value="1"/>
</dbReference>
<keyword evidence="5" id="KW-1185">Reference proteome</keyword>
<gene>
    <name evidence="4" type="ORF">DQ400_06005</name>
</gene>
<dbReference type="InterPro" id="IPR000182">
    <property type="entry name" value="GNAT_dom"/>
</dbReference>
<evidence type="ECO:0000256" key="1">
    <source>
        <dbReference type="ARBA" id="ARBA00022679"/>
    </source>
</evidence>
<proteinExistence type="predicted"/>
<dbReference type="OrthoDB" id="5292888at2"/>
<evidence type="ECO:0000256" key="2">
    <source>
        <dbReference type="ARBA" id="ARBA00023315"/>
    </source>
</evidence>
<keyword evidence="2" id="KW-0012">Acyltransferase</keyword>
<dbReference type="Gene3D" id="3.40.630.30">
    <property type="match status" value="1"/>
</dbReference>
<dbReference type="CDD" id="cd04301">
    <property type="entry name" value="NAT_SF"/>
    <property type="match status" value="1"/>
</dbReference>
<reference evidence="5" key="1">
    <citation type="submission" date="2018-06" db="EMBL/GenBank/DDBJ databases">
        <title>Whole genome sequencing of four bacterial strains from South Shetland trench revealing bio-synthetic gene clusters.</title>
        <authorList>
            <person name="Abdel-Mageed W.M."/>
            <person name="Lehri B."/>
            <person name="Jarmusch S."/>
            <person name="Miranda K."/>
            <person name="Goodfellow M."/>
            <person name="Jaspars M."/>
            <person name="Karlyshev A.V."/>
        </authorList>
    </citation>
    <scope>NUCLEOTIDE SEQUENCE [LARGE SCALE GENOMIC DNA]</scope>
    <source>
        <strain evidence="5">SST4</strain>
    </source>
</reference>
<dbReference type="RefSeq" id="WP_113268877.1">
    <property type="nucleotide sequence ID" value="NZ_QNTU01000002.1"/>
</dbReference>
<dbReference type="EMBL" id="QNTU01000002">
    <property type="protein sequence ID" value="RBI68910.1"/>
    <property type="molecule type" value="Genomic_DNA"/>
</dbReference>
<dbReference type="SUPFAM" id="SSF55729">
    <property type="entry name" value="Acyl-CoA N-acyltransferases (Nat)"/>
    <property type="match status" value="1"/>
</dbReference>
<keyword evidence="1 4" id="KW-0808">Transferase</keyword>
<evidence type="ECO:0000313" key="4">
    <source>
        <dbReference type="EMBL" id="RBI68910.1"/>
    </source>
</evidence>
<dbReference type="AlphaFoldDB" id="A0A365TS90"/>
<organism evidence="4 5">
    <name type="scientific">Vreelandella sulfidaeris</name>
    <dbReference type="NCBI Taxonomy" id="115553"/>
    <lineage>
        <taxon>Bacteria</taxon>
        <taxon>Pseudomonadati</taxon>
        <taxon>Pseudomonadota</taxon>
        <taxon>Gammaproteobacteria</taxon>
        <taxon>Oceanospirillales</taxon>
        <taxon>Halomonadaceae</taxon>
        <taxon>Vreelandella</taxon>
    </lineage>
</organism>
<dbReference type="PANTHER" id="PTHR43420">
    <property type="entry name" value="ACETYLTRANSFERASE"/>
    <property type="match status" value="1"/>
</dbReference>
<dbReference type="InterPro" id="IPR050680">
    <property type="entry name" value="YpeA/RimI_acetyltransf"/>
</dbReference>
<comment type="caution">
    <text evidence="4">The sequence shown here is derived from an EMBL/GenBank/DDBJ whole genome shotgun (WGS) entry which is preliminary data.</text>
</comment>
<dbReference type="GO" id="GO:0016747">
    <property type="term" value="F:acyltransferase activity, transferring groups other than amino-acyl groups"/>
    <property type="evidence" value="ECO:0007669"/>
    <property type="project" value="InterPro"/>
</dbReference>
<feature type="domain" description="N-acetyltransferase" evidence="3">
    <location>
        <begin position="1"/>
        <end position="163"/>
    </location>
</feature>
<name>A0A365TS90_9GAMM</name>